<sequence>MQRTLIGVRGQLLSVQRFSILNVVATKCQILDNSAKATIAANYFSGLRCVHFEARLCYNRLKHPGCGLILAHSIFHAIFEIICSFFWQISVCLASLIRYPFIEHGRFVKTSACGLDRFFNKCIPNAAFSFIITYS</sequence>
<name>A0A1B0BPF6_9MUSC</name>
<dbReference type="VEuPathDB" id="VectorBase:GPPI036360"/>
<evidence type="ECO:0000313" key="1">
    <source>
        <dbReference type="EnsemblMetazoa" id="GPPI036360-PA"/>
    </source>
</evidence>
<dbReference type="Proteomes" id="UP000092460">
    <property type="component" value="Unassembled WGS sequence"/>
</dbReference>
<dbReference type="AlphaFoldDB" id="A0A1B0BPF6"/>
<reference evidence="1" key="2">
    <citation type="submission" date="2020-05" db="UniProtKB">
        <authorList>
            <consortium name="EnsemblMetazoa"/>
        </authorList>
    </citation>
    <scope>IDENTIFICATION</scope>
    <source>
        <strain evidence="1">IAEA</strain>
    </source>
</reference>
<proteinExistence type="predicted"/>
<protein>
    <submittedName>
        <fullName evidence="1">Uncharacterized protein</fullName>
    </submittedName>
</protein>
<dbReference type="EnsemblMetazoa" id="GPPI036360-RA">
    <property type="protein sequence ID" value="GPPI036360-PA"/>
    <property type="gene ID" value="GPPI036360"/>
</dbReference>
<dbReference type="EMBL" id="JXJN01017895">
    <property type="status" value="NOT_ANNOTATED_CDS"/>
    <property type="molecule type" value="Genomic_DNA"/>
</dbReference>
<organism evidence="1 2">
    <name type="scientific">Glossina palpalis gambiensis</name>
    <dbReference type="NCBI Taxonomy" id="67801"/>
    <lineage>
        <taxon>Eukaryota</taxon>
        <taxon>Metazoa</taxon>
        <taxon>Ecdysozoa</taxon>
        <taxon>Arthropoda</taxon>
        <taxon>Hexapoda</taxon>
        <taxon>Insecta</taxon>
        <taxon>Pterygota</taxon>
        <taxon>Neoptera</taxon>
        <taxon>Endopterygota</taxon>
        <taxon>Diptera</taxon>
        <taxon>Brachycera</taxon>
        <taxon>Muscomorpha</taxon>
        <taxon>Hippoboscoidea</taxon>
        <taxon>Glossinidae</taxon>
        <taxon>Glossina</taxon>
    </lineage>
</organism>
<keyword evidence="2" id="KW-1185">Reference proteome</keyword>
<dbReference type="EMBL" id="JXJN01017896">
    <property type="status" value="NOT_ANNOTATED_CDS"/>
    <property type="molecule type" value="Genomic_DNA"/>
</dbReference>
<evidence type="ECO:0000313" key="2">
    <source>
        <dbReference type="Proteomes" id="UP000092460"/>
    </source>
</evidence>
<reference evidence="2" key="1">
    <citation type="submission" date="2015-01" db="EMBL/GenBank/DDBJ databases">
        <authorList>
            <person name="Aksoy S."/>
            <person name="Warren W."/>
            <person name="Wilson R.K."/>
        </authorList>
    </citation>
    <scope>NUCLEOTIDE SEQUENCE [LARGE SCALE GENOMIC DNA]</scope>
    <source>
        <strain evidence="2">IAEA</strain>
    </source>
</reference>
<accession>A0A1B0BPF6</accession>